<gene>
    <name evidence="4" type="ORF">AO498_11615</name>
</gene>
<dbReference type="OrthoDB" id="644207at2"/>
<dbReference type="Pfam" id="PF23657">
    <property type="entry name" value="DUF7151"/>
    <property type="match status" value="1"/>
</dbReference>
<feature type="region of interest" description="Disordered" evidence="1">
    <location>
        <begin position="416"/>
        <end position="516"/>
    </location>
</feature>
<dbReference type="RefSeq" id="WP_067547702.1">
    <property type="nucleotide sequence ID" value="NZ_CP012836.1"/>
</dbReference>
<protein>
    <recommendedName>
        <fullName evidence="3">DUF7151 domain-containing protein</fullName>
    </recommendedName>
</protein>
<sequence>MKYLSILALCFISIKLANAQVPGITYQAVIMNPEGKPLPGVNNPATPLADQEICLKFSFLNDLGVAEYEEVIQTQTDAYGLVNVIIGTGERIGGVVDSFQKISWNSQAKNLEVSLDKGGLCADFKSISIQQFTAVPFAMFALNSGSSESSGSVGKSAYEVWLELGNTGSEQDFIKSLVGPSGPKGDQGNPGPQGLKGDQGEPGIAGQQGPVGPKGDKGDPGPEGPQGPKGNDGTGVAILGSLNSANDLPESGSPGDSYLIEGILYVWNPVQSNWASAGNIQGPKGDKGDPGPEGPIGPQGEQGVQGLAGPKGDQGEMGPQGPKGDQGVQGVPGPQGPIGLQGERGIQGPVGPKGDKGDPGPEGPQGPKGNDGTGVAILGSLNSANDLPESGSPGDSYLIEGILYVWNPVQSNWASAGNIQGPKGDKGDPGPEGPIGPQGEQGVQGLAGPKGDQGETGPPGPKGDQGVQGEPGPQGPIGLQGERGIQGPAGPKGDQGEIGLQGLQGPKGDQGLDGNPGKSAYEIWVSIGNIGTEGEFLESLIGPNGNDGAPGINGLNSRINIINEASGDNCANGGFKIEVGLDSNNNGTLDSEEVNQSEFICNPVVQTTRVFSIDTSGEYEVPQGKSWSINNVFTKTDSPPQIKWVGSFKRFESSGVVWTGYGTWVIIDFMNGISLKKTLNEYWTNGQCCNLGPGSTRNLTDYINQSAINLPLPIVLNPGSKIIVQDGVILNITEN</sequence>
<dbReference type="Gene3D" id="1.20.5.320">
    <property type="entry name" value="6-Phosphogluconate Dehydrogenase, domain 3"/>
    <property type="match status" value="1"/>
</dbReference>
<dbReference type="STRING" id="1727163.AO498_11615"/>
<dbReference type="InterPro" id="IPR008160">
    <property type="entry name" value="Collagen"/>
</dbReference>
<feature type="compositionally biased region" description="Low complexity" evidence="1">
    <location>
        <begin position="435"/>
        <end position="444"/>
    </location>
</feature>
<evidence type="ECO:0000313" key="4">
    <source>
        <dbReference type="EMBL" id="AMQ57086.1"/>
    </source>
</evidence>
<dbReference type="InterPro" id="IPR055575">
    <property type="entry name" value="DUF7151"/>
</dbReference>
<evidence type="ECO:0000256" key="2">
    <source>
        <dbReference type="SAM" id="SignalP"/>
    </source>
</evidence>
<dbReference type="Pfam" id="PF01391">
    <property type="entry name" value="Collagen"/>
    <property type="match status" value="3"/>
</dbReference>
<dbReference type="Proteomes" id="UP000073816">
    <property type="component" value="Chromosome"/>
</dbReference>
<dbReference type="PANTHER" id="PTHR24023:SF1082">
    <property type="entry name" value="COLLAGEN TRIPLE HELIX REPEAT"/>
    <property type="match status" value="1"/>
</dbReference>
<feature type="domain" description="DUF7151" evidence="3">
    <location>
        <begin position="556"/>
        <end position="601"/>
    </location>
</feature>
<dbReference type="PATRIC" id="fig|1727163.4.peg.2430"/>
<reference evidence="5" key="1">
    <citation type="submission" date="2015-09" db="EMBL/GenBank/DDBJ databases">
        <title>Complete sequence of Algoriphagus sp. M8-2.</title>
        <authorList>
            <person name="Shintani M."/>
        </authorList>
    </citation>
    <scope>NUCLEOTIDE SEQUENCE [LARGE SCALE GENOMIC DNA]</scope>
    <source>
        <strain evidence="5">M8-2</strain>
    </source>
</reference>
<dbReference type="KEGG" id="alm:AO498_11615"/>
<evidence type="ECO:0000313" key="5">
    <source>
        <dbReference type="Proteomes" id="UP000073816"/>
    </source>
</evidence>
<keyword evidence="2" id="KW-0732">Signal</keyword>
<dbReference type="InterPro" id="IPR050149">
    <property type="entry name" value="Collagen_superfamily"/>
</dbReference>
<evidence type="ECO:0000259" key="3">
    <source>
        <dbReference type="Pfam" id="PF23657"/>
    </source>
</evidence>
<feature type="region of interest" description="Disordered" evidence="1">
    <location>
        <begin position="277"/>
        <end position="390"/>
    </location>
</feature>
<reference evidence="4 5" key="2">
    <citation type="journal article" date="2016" name="Genome Announc.">
        <title>Complete Genome Sequence of Algoriphagus sp. Strain M8-2, Isolated from a Brackish Lake.</title>
        <authorList>
            <person name="Muraguchi Y."/>
            <person name="Kushimoto K."/>
            <person name="Ohtsubo Y."/>
            <person name="Suzuki T."/>
            <person name="Dohra H."/>
            <person name="Kimbara K."/>
            <person name="Shintani M."/>
        </authorList>
    </citation>
    <scope>NUCLEOTIDE SEQUENCE [LARGE SCALE GENOMIC DNA]</scope>
    <source>
        <strain evidence="4 5">M8-2</strain>
    </source>
</reference>
<dbReference type="GO" id="GO:0031012">
    <property type="term" value="C:extracellular matrix"/>
    <property type="evidence" value="ECO:0007669"/>
    <property type="project" value="TreeGrafter"/>
</dbReference>
<dbReference type="PANTHER" id="PTHR24023">
    <property type="entry name" value="COLLAGEN ALPHA"/>
    <property type="match status" value="1"/>
</dbReference>
<feature type="compositionally biased region" description="Low complexity" evidence="1">
    <location>
        <begin position="464"/>
        <end position="480"/>
    </location>
</feature>
<feature type="region of interest" description="Disordered" evidence="1">
    <location>
        <begin position="172"/>
        <end position="251"/>
    </location>
</feature>
<keyword evidence="5" id="KW-1185">Reference proteome</keyword>
<dbReference type="EMBL" id="CP012836">
    <property type="protein sequence ID" value="AMQ57086.1"/>
    <property type="molecule type" value="Genomic_DNA"/>
</dbReference>
<feature type="compositionally biased region" description="Low complexity" evidence="1">
    <location>
        <begin position="319"/>
        <end position="352"/>
    </location>
</feature>
<feature type="compositionally biased region" description="Low complexity" evidence="1">
    <location>
        <begin position="296"/>
        <end position="305"/>
    </location>
</feature>
<proteinExistence type="predicted"/>
<feature type="signal peptide" evidence="2">
    <location>
        <begin position="1"/>
        <end position="19"/>
    </location>
</feature>
<accession>A0A142EPN1</accession>
<dbReference type="GO" id="GO:0005615">
    <property type="term" value="C:extracellular space"/>
    <property type="evidence" value="ECO:0007669"/>
    <property type="project" value="TreeGrafter"/>
</dbReference>
<dbReference type="AlphaFoldDB" id="A0A142EPN1"/>
<name>A0A142EPN1_9BACT</name>
<evidence type="ECO:0000256" key="1">
    <source>
        <dbReference type="SAM" id="MobiDB-lite"/>
    </source>
</evidence>
<organism evidence="4 5">
    <name type="scientific">Algoriphagus sanaruensis</name>
    <dbReference type="NCBI Taxonomy" id="1727163"/>
    <lineage>
        <taxon>Bacteria</taxon>
        <taxon>Pseudomonadati</taxon>
        <taxon>Bacteroidota</taxon>
        <taxon>Cytophagia</taxon>
        <taxon>Cytophagales</taxon>
        <taxon>Cyclobacteriaceae</taxon>
        <taxon>Algoriphagus</taxon>
    </lineage>
</organism>
<feature type="chain" id="PRO_5007494082" description="DUF7151 domain-containing protein" evidence="2">
    <location>
        <begin position="20"/>
        <end position="735"/>
    </location>
</feature>